<dbReference type="EMBL" id="QPKB01000004">
    <property type="protein sequence ID" value="RWR82672.1"/>
    <property type="molecule type" value="Genomic_DNA"/>
</dbReference>
<evidence type="ECO:0000256" key="8">
    <source>
        <dbReference type="ARBA" id="ARBA00023128"/>
    </source>
</evidence>
<keyword evidence="4" id="KW-0812">Transmembrane</keyword>
<feature type="region of interest" description="Disordered" evidence="10">
    <location>
        <begin position="22"/>
        <end position="55"/>
    </location>
</feature>
<evidence type="ECO:0000256" key="5">
    <source>
        <dbReference type="ARBA" id="ARBA00022787"/>
    </source>
</evidence>
<dbReference type="InterPro" id="IPR012621">
    <property type="entry name" value="Tom7"/>
</dbReference>
<evidence type="ECO:0000256" key="2">
    <source>
        <dbReference type="ARBA" id="ARBA00010917"/>
    </source>
</evidence>
<evidence type="ECO:0000313" key="12">
    <source>
        <dbReference type="Proteomes" id="UP000283530"/>
    </source>
</evidence>
<keyword evidence="8" id="KW-0496">Mitochondrion</keyword>
<keyword evidence="6" id="KW-0653">Protein transport</keyword>
<dbReference type="PANTHER" id="PTHR34944">
    <property type="entry name" value="MITOCHONDRIAL IMPORT RECEPTOR SUBUNIT TOM7"/>
    <property type="match status" value="1"/>
</dbReference>
<dbReference type="GO" id="GO:0030150">
    <property type="term" value="P:protein import into mitochondrial matrix"/>
    <property type="evidence" value="ECO:0007669"/>
    <property type="project" value="InterPro"/>
</dbReference>
<gene>
    <name evidence="11" type="ORF">CKAN_01140100</name>
</gene>
<dbReference type="OrthoDB" id="284357at2759"/>
<evidence type="ECO:0000256" key="1">
    <source>
        <dbReference type="ARBA" id="ARBA00004572"/>
    </source>
</evidence>
<keyword evidence="12" id="KW-1185">Reference proteome</keyword>
<evidence type="ECO:0000256" key="10">
    <source>
        <dbReference type="SAM" id="MobiDB-lite"/>
    </source>
</evidence>
<evidence type="ECO:0000256" key="7">
    <source>
        <dbReference type="ARBA" id="ARBA00022989"/>
    </source>
</evidence>
<dbReference type="Pfam" id="PF08038">
    <property type="entry name" value="Tom7"/>
    <property type="match status" value="1"/>
</dbReference>
<dbReference type="AlphaFoldDB" id="A0A443NW10"/>
<proteinExistence type="inferred from homology"/>
<reference evidence="11 12" key="1">
    <citation type="journal article" date="2019" name="Nat. Plants">
        <title>Stout camphor tree genome fills gaps in understanding of flowering plant genome evolution.</title>
        <authorList>
            <person name="Chaw S.M."/>
            <person name="Liu Y.C."/>
            <person name="Wu Y.W."/>
            <person name="Wang H.Y."/>
            <person name="Lin C.I."/>
            <person name="Wu C.S."/>
            <person name="Ke H.M."/>
            <person name="Chang L.Y."/>
            <person name="Hsu C.Y."/>
            <person name="Yang H.T."/>
            <person name="Sudianto E."/>
            <person name="Hsu M.H."/>
            <person name="Wu K.P."/>
            <person name="Wang L.N."/>
            <person name="Leebens-Mack J.H."/>
            <person name="Tsai I.J."/>
        </authorList>
    </citation>
    <scope>NUCLEOTIDE SEQUENCE [LARGE SCALE GENOMIC DNA]</scope>
    <source>
        <strain evidence="12">cv. Chaw 1501</strain>
        <tissue evidence="11">Young leaves</tissue>
    </source>
</reference>
<evidence type="ECO:0000313" key="11">
    <source>
        <dbReference type="EMBL" id="RWR82672.1"/>
    </source>
</evidence>
<dbReference type="GO" id="GO:0005742">
    <property type="term" value="C:mitochondrial outer membrane translocase complex"/>
    <property type="evidence" value="ECO:0007669"/>
    <property type="project" value="InterPro"/>
</dbReference>
<evidence type="ECO:0000256" key="6">
    <source>
        <dbReference type="ARBA" id="ARBA00022927"/>
    </source>
</evidence>
<keyword evidence="9" id="KW-0472">Membrane</keyword>
<protein>
    <submittedName>
        <fullName evidence="11">Mitochondrial import receptor subunit TOM7-1-like protein</fullName>
    </submittedName>
</protein>
<evidence type="ECO:0000256" key="3">
    <source>
        <dbReference type="ARBA" id="ARBA00022448"/>
    </source>
</evidence>
<dbReference type="Proteomes" id="UP000283530">
    <property type="component" value="Unassembled WGS sequence"/>
</dbReference>
<comment type="similarity">
    <text evidence="2">Belongs to the Tom7 family.</text>
</comment>
<accession>A0A443NW10</accession>
<name>A0A443NW10_9MAGN</name>
<evidence type="ECO:0000256" key="9">
    <source>
        <dbReference type="ARBA" id="ARBA00023136"/>
    </source>
</evidence>
<organism evidence="11 12">
    <name type="scientific">Cinnamomum micranthum f. kanehirae</name>
    <dbReference type="NCBI Taxonomy" id="337451"/>
    <lineage>
        <taxon>Eukaryota</taxon>
        <taxon>Viridiplantae</taxon>
        <taxon>Streptophyta</taxon>
        <taxon>Embryophyta</taxon>
        <taxon>Tracheophyta</taxon>
        <taxon>Spermatophyta</taxon>
        <taxon>Magnoliopsida</taxon>
        <taxon>Magnoliidae</taxon>
        <taxon>Laurales</taxon>
        <taxon>Lauraceae</taxon>
        <taxon>Cinnamomum</taxon>
    </lineage>
</organism>
<comment type="caution">
    <text evidence="11">The sequence shown here is derived from an EMBL/GenBank/DDBJ whole genome shotgun (WGS) entry which is preliminary data.</text>
</comment>
<feature type="compositionally biased region" description="Basic and acidic residues" evidence="10">
    <location>
        <begin position="40"/>
        <end position="55"/>
    </location>
</feature>
<keyword evidence="11" id="KW-0675">Receptor</keyword>
<evidence type="ECO:0000256" key="4">
    <source>
        <dbReference type="ARBA" id="ARBA00022692"/>
    </source>
</evidence>
<comment type="subcellular location">
    <subcellularLocation>
        <location evidence="1">Mitochondrion outer membrane</location>
        <topology evidence="1">Single-pass membrane protein</topology>
    </subcellularLocation>
</comment>
<keyword evidence="3" id="KW-0813">Transport</keyword>
<dbReference type="PANTHER" id="PTHR34944:SF2">
    <property type="entry name" value="MITOCHONDRIAL IMPORT RECEPTOR SUBUNIT TOM7"/>
    <property type="match status" value="1"/>
</dbReference>
<keyword evidence="5" id="KW-1000">Mitochondrion outer membrane</keyword>
<keyword evidence="7" id="KW-1133">Transmembrane helix</keyword>
<sequence>MYSYPIKSSMVKIVLQRLRAISEENGEEKKEENPSMASLKGKEKSGKGARSDRSKVKCMKQWSTWAMKKAKVITHYGFIPLIIVIGMNTEPKPQLSQLLSPV</sequence>